<dbReference type="Proteomes" id="UP000317365">
    <property type="component" value="Chromosome"/>
</dbReference>
<reference evidence="2" key="1">
    <citation type="submission" date="2019-02" db="EMBL/GenBank/DDBJ databases">
        <title>Complete genome sequence of Rhodoferax sp. Gr-4.</title>
        <authorList>
            <person name="Jin L."/>
        </authorList>
    </citation>
    <scope>NUCLEOTIDE SEQUENCE [LARGE SCALE GENOMIC DNA]</scope>
    <source>
        <strain evidence="2">Gr-4</strain>
    </source>
</reference>
<name>A0A515EKH2_9BURK</name>
<accession>A0A515EKH2</accession>
<keyword evidence="2" id="KW-1185">Reference proteome</keyword>
<proteinExistence type="predicted"/>
<reference evidence="2" key="2">
    <citation type="journal article" date="2020" name="Int. J. Syst. Evol. Microbiol.">
        <title>Genomic insights into a novel species Rhodoferax aquaticus sp. nov., isolated from freshwater.</title>
        <authorList>
            <person name="Li T."/>
            <person name="Zhuo Y."/>
            <person name="Jin C.Z."/>
            <person name="Wu X."/>
            <person name="Ko S.R."/>
            <person name="Jin F.J."/>
            <person name="Ahn C.Y."/>
            <person name="Oh H.M."/>
            <person name="Lee H.G."/>
            <person name="Jin L."/>
        </authorList>
    </citation>
    <scope>NUCLEOTIDE SEQUENCE [LARGE SCALE GENOMIC DNA]</scope>
    <source>
        <strain evidence="2">Gr-4</strain>
    </source>
</reference>
<organism evidence="1 2">
    <name type="scientific">Rhodoferax aquaticus</name>
    <dbReference type="NCBI Taxonomy" id="2527691"/>
    <lineage>
        <taxon>Bacteria</taxon>
        <taxon>Pseudomonadati</taxon>
        <taxon>Pseudomonadota</taxon>
        <taxon>Betaproteobacteria</taxon>
        <taxon>Burkholderiales</taxon>
        <taxon>Comamonadaceae</taxon>
        <taxon>Rhodoferax</taxon>
    </lineage>
</organism>
<gene>
    <name evidence="1" type="ORF">EXZ61_02615</name>
</gene>
<dbReference type="RefSeq" id="WP_142808745.1">
    <property type="nucleotide sequence ID" value="NZ_CP036282.1"/>
</dbReference>
<dbReference type="InterPro" id="IPR025915">
    <property type="entry name" value="Phage_gp49_66"/>
</dbReference>
<dbReference type="AlphaFoldDB" id="A0A515EKH2"/>
<protein>
    <submittedName>
        <fullName evidence="1">Uncharacterized protein</fullName>
    </submittedName>
</protein>
<sequence length="173" mass="18481">MSDAHIEQEIQAKGLTAARVTPSAIEANIASEFYFTATEGVLGASEMGTAPAGQAKSLDLLTFCVLVLQNGFVVTGESACASPENFDAEIGRKIARQNAVQKIWALMGYELRTKLARLAEPLVTDEMVSRFLRWPVPANVHPDGTPGQPGRIGTNLLDAPTARQMLEQVLSGA</sequence>
<dbReference type="EMBL" id="CP036282">
    <property type="protein sequence ID" value="QDL53150.1"/>
    <property type="molecule type" value="Genomic_DNA"/>
</dbReference>
<evidence type="ECO:0000313" key="1">
    <source>
        <dbReference type="EMBL" id="QDL53150.1"/>
    </source>
</evidence>
<dbReference type="Pfam" id="PF13876">
    <property type="entry name" value="Phage_gp49_66"/>
    <property type="match status" value="1"/>
</dbReference>
<evidence type="ECO:0000313" key="2">
    <source>
        <dbReference type="Proteomes" id="UP000317365"/>
    </source>
</evidence>
<dbReference type="KEGG" id="rhg:EXZ61_02615"/>